<reference evidence="1 2" key="1">
    <citation type="submission" date="2015-01" db="EMBL/GenBank/DDBJ databases">
        <title>Evolution of Trichinella species and genotypes.</title>
        <authorList>
            <person name="Korhonen P.K."/>
            <person name="Edoardo P."/>
            <person name="Giuseppe L.R."/>
            <person name="Gasser R.B."/>
        </authorList>
    </citation>
    <scope>NUCLEOTIDE SEQUENCE [LARGE SCALE GENOMIC DNA]</scope>
    <source>
        <strain evidence="1">ISS120</strain>
    </source>
</reference>
<dbReference type="AlphaFoldDB" id="A0A0V0YPT0"/>
<comment type="caution">
    <text evidence="1">The sequence shown here is derived from an EMBL/GenBank/DDBJ whole genome shotgun (WGS) entry which is preliminary data.</text>
</comment>
<keyword evidence="2" id="KW-1185">Reference proteome</keyword>
<dbReference type="Proteomes" id="UP000054653">
    <property type="component" value="Unassembled WGS sequence"/>
</dbReference>
<protein>
    <submittedName>
        <fullName evidence="1">Uncharacterized protein</fullName>
    </submittedName>
</protein>
<evidence type="ECO:0000313" key="2">
    <source>
        <dbReference type="Proteomes" id="UP000054653"/>
    </source>
</evidence>
<dbReference type="EMBL" id="JYDI01007887">
    <property type="protein sequence ID" value="KRY02141.1"/>
    <property type="molecule type" value="Genomic_DNA"/>
</dbReference>
<proteinExistence type="predicted"/>
<evidence type="ECO:0000313" key="1">
    <source>
        <dbReference type="EMBL" id="KRY02141.1"/>
    </source>
</evidence>
<accession>A0A0V0YPT0</accession>
<name>A0A0V0YPT0_TRIBR</name>
<gene>
    <name evidence="1" type="ORF">T03_17223</name>
</gene>
<sequence length="56" mass="6139">MYVTRDVKFLGLRFPSTQSSKEESTNSLMNPGVGEEAVIVWTSQDSGSTEMDPNPS</sequence>
<feature type="non-terminal residue" evidence="1">
    <location>
        <position position="56"/>
    </location>
</feature>
<organism evidence="1 2">
    <name type="scientific">Trichinella britovi</name>
    <name type="common">Parasitic roundworm</name>
    <dbReference type="NCBI Taxonomy" id="45882"/>
    <lineage>
        <taxon>Eukaryota</taxon>
        <taxon>Metazoa</taxon>
        <taxon>Ecdysozoa</taxon>
        <taxon>Nematoda</taxon>
        <taxon>Enoplea</taxon>
        <taxon>Dorylaimia</taxon>
        <taxon>Trichinellida</taxon>
        <taxon>Trichinellidae</taxon>
        <taxon>Trichinella</taxon>
    </lineage>
</organism>